<dbReference type="SUPFAM" id="SSF55931">
    <property type="entry name" value="Glutamine synthetase/guanido kinase"/>
    <property type="match status" value="1"/>
</dbReference>
<evidence type="ECO:0000256" key="3">
    <source>
        <dbReference type="PROSITE-ProRule" id="PRU01331"/>
    </source>
</evidence>
<dbReference type="InterPro" id="IPR014746">
    <property type="entry name" value="Gln_synth/guanido_kin_cat_dom"/>
</dbReference>
<comment type="caution">
    <text evidence="6">The sequence shown here is derived from an EMBL/GenBank/DDBJ whole genome shotgun (WGS) entry which is preliminary data.</text>
</comment>
<reference evidence="6" key="1">
    <citation type="journal article" date="2023" name="Microb. Genom.">
        <title>Mesoterricola silvestris gen. nov., sp. nov., Mesoterricola sediminis sp. nov., Geothrix oryzae sp. nov., Geothrix edaphica sp. nov., Geothrix rubra sp. nov., and Geothrix limicola sp. nov., six novel members of Acidobacteriota isolated from soils.</title>
        <authorList>
            <person name="Weisberg A.J."/>
            <person name="Pearce E."/>
            <person name="Kramer C.G."/>
            <person name="Chang J.H."/>
            <person name="Clarke C.R."/>
        </authorList>
    </citation>
    <scope>NUCLEOTIDE SEQUENCE</scope>
    <source>
        <strain evidence="6">NRRL_B-16521</strain>
    </source>
</reference>
<dbReference type="Gene3D" id="3.30.590.10">
    <property type="entry name" value="Glutamine synthetase/guanido kinase, catalytic domain"/>
    <property type="match status" value="1"/>
</dbReference>
<comment type="similarity">
    <text evidence="1 3 4">Belongs to the glutamine synthetase family.</text>
</comment>
<evidence type="ECO:0000313" key="6">
    <source>
        <dbReference type="EMBL" id="MDX2966765.1"/>
    </source>
</evidence>
<feature type="domain" description="GS catalytic" evidence="5">
    <location>
        <begin position="1"/>
        <end position="125"/>
    </location>
</feature>
<organism evidence="6 7">
    <name type="scientific">Streptomyces acidiscabies</name>
    <dbReference type="NCBI Taxonomy" id="42234"/>
    <lineage>
        <taxon>Bacteria</taxon>
        <taxon>Bacillati</taxon>
        <taxon>Actinomycetota</taxon>
        <taxon>Actinomycetes</taxon>
        <taxon>Kitasatosporales</taxon>
        <taxon>Streptomycetaceae</taxon>
        <taxon>Streptomyces</taxon>
    </lineage>
</organism>
<evidence type="ECO:0000313" key="7">
    <source>
        <dbReference type="Proteomes" id="UP001282288"/>
    </source>
</evidence>
<gene>
    <name evidence="6" type="ORF">PV399_44765</name>
</gene>
<proteinExistence type="inferred from homology"/>
<protein>
    <submittedName>
        <fullName evidence="6">Glutamine synthetase</fullName>
    </submittedName>
</protein>
<feature type="non-terminal residue" evidence="6">
    <location>
        <position position="1"/>
    </location>
</feature>
<evidence type="ECO:0000256" key="1">
    <source>
        <dbReference type="ARBA" id="ARBA00009897"/>
    </source>
</evidence>
<evidence type="ECO:0000259" key="5">
    <source>
        <dbReference type="PROSITE" id="PS51987"/>
    </source>
</evidence>
<keyword evidence="2" id="KW-0436">Ligase</keyword>
<dbReference type="GO" id="GO:0004356">
    <property type="term" value="F:glutamine synthetase activity"/>
    <property type="evidence" value="ECO:0007669"/>
    <property type="project" value="InterPro"/>
</dbReference>
<dbReference type="AlphaFoldDB" id="A0AAP6BLB1"/>
<sequence length="125" mass="13836">WGHDNRTCAIRVIGHDDTLHLEIRVPGADANPYLALAATLAAITHGIDHKLDPGPPETGNSYRTHHIPALPTLADALTVFEDSALARNAFGTDVIDHYAHLAKLELDHERTHVTDTERQRWLTRA</sequence>
<evidence type="ECO:0000256" key="4">
    <source>
        <dbReference type="RuleBase" id="RU000384"/>
    </source>
</evidence>
<dbReference type="InterPro" id="IPR008146">
    <property type="entry name" value="Gln_synth_cat_dom"/>
</dbReference>
<dbReference type="PANTHER" id="PTHR43785">
    <property type="entry name" value="GAMMA-GLUTAMYLPUTRESCINE SYNTHETASE"/>
    <property type="match status" value="1"/>
</dbReference>
<name>A0AAP6BLB1_9ACTN</name>
<dbReference type="Pfam" id="PF00120">
    <property type="entry name" value="Gln-synt_C"/>
    <property type="match status" value="1"/>
</dbReference>
<accession>A0AAP6BLB1</accession>
<dbReference type="Proteomes" id="UP001282288">
    <property type="component" value="Unassembled WGS sequence"/>
</dbReference>
<dbReference type="PANTHER" id="PTHR43785:SF12">
    <property type="entry name" value="TYPE-1 GLUTAMINE SYNTHETASE 2"/>
    <property type="match status" value="1"/>
</dbReference>
<dbReference type="EMBL" id="JARAWC010000068">
    <property type="protein sequence ID" value="MDX2966765.1"/>
    <property type="molecule type" value="Genomic_DNA"/>
</dbReference>
<dbReference type="PROSITE" id="PS51987">
    <property type="entry name" value="GS_CATALYTIC"/>
    <property type="match status" value="1"/>
</dbReference>
<evidence type="ECO:0000256" key="2">
    <source>
        <dbReference type="ARBA" id="ARBA00022598"/>
    </source>
</evidence>